<reference evidence="2" key="1">
    <citation type="submission" date="2023-07" db="EMBL/GenBank/DDBJ databases">
        <title>Conexibacter stalactiti sp. nov., isolated from stalactites in a lava cave and emended description of the genus Conexibacter.</title>
        <authorList>
            <person name="Lee S.D."/>
        </authorList>
    </citation>
    <scope>NUCLEOTIDE SEQUENCE [LARGE SCALE GENOMIC DNA]</scope>
    <source>
        <strain evidence="2">KCTC 39840</strain>
    </source>
</reference>
<dbReference type="EMBL" id="JAWSTH010000025">
    <property type="protein sequence ID" value="MDW5594965.1"/>
    <property type="molecule type" value="Genomic_DNA"/>
</dbReference>
<dbReference type="Proteomes" id="UP001284601">
    <property type="component" value="Unassembled WGS sequence"/>
</dbReference>
<evidence type="ECO:0000313" key="2">
    <source>
        <dbReference type="Proteomes" id="UP001284601"/>
    </source>
</evidence>
<comment type="caution">
    <text evidence="1">The sequence shown here is derived from an EMBL/GenBank/DDBJ whole genome shotgun (WGS) entry which is preliminary data.</text>
</comment>
<organism evidence="1 2">
    <name type="scientific">Conexibacter stalactiti</name>
    <dbReference type="NCBI Taxonomy" id="1940611"/>
    <lineage>
        <taxon>Bacteria</taxon>
        <taxon>Bacillati</taxon>
        <taxon>Actinomycetota</taxon>
        <taxon>Thermoleophilia</taxon>
        <taxon>Solirubrobacterales</taxon>
        <taxon>Conexibacteraceae</taxon>
        <taxon>Conexibacter</taxon>
    </lineage>
</organism>
<sequence length="239" mass="25899">MSDERRDDGAADELLRRALLDASDAAAVSLAVSDLPVSEVVTVVFHGRRDLGTIQTYVARGRHGAGTTLSARDLMRVPCDLDLGDAEDREQAEELYLEQARALREALVGADTVLDVWRAPLQELAGGDVSIERSVQLRVPLPAHRLLPVALVAPERQLVVAPVCGARALSEGRPPIGIACAQQDLARIYPLPDDPERALSDFLDFAADHARDLAARLAHQETSVARFLEISSEEPPTLH</sequence>
<protein>
    <submittedName>
        <fullName evidence="1">Uncharacterized protein</fullName>
    </submittedName>
</protein>
<dbReference type="RefSeq" id="WP_318597298.1">
    <property type="nucleotide sequence ID" value="NZ_JAWSTH010000025.1"/>
</dbReference>
<evidence type="ECO:0000313" key="1">
    <source>
        <dbReference type="EMBL" id="MDW5594965.1"/>
    </source>
</evidence>
<keyword evidence="2" id="KW-1185">Reference proteome</keyword>
<name>A0ABU4HQY0_9ACTN</name>
<proteinExistence type="predicted"/>
<accession>A0ABU4HQY0</accession>
<gene>
    <name evidence="1" type="ORF">R7226_11485</name>
</gene>